<organism evidence="2 3">
    <name type="scientific">Gallaecimonas xiamenensis 3-C-1</name>
    <dbReference type="NCBI Taxonomy" id="745411"/>
    <lineage>
        <taxon>Bacteria</taxon>
        <taxon>Pseudomonadati</taxon>
        <taxon>Pseudomonadota</taxon>
        <taxon>Gammaproteobacteria</taxon>
        <taxon>Enterobacterales</taxon>
        <taxon>Gallaecimonadaceae</taxon>
        <taxon>Gallaecimonas</taxon>
    </lineage>
</organism>
<gene>
    <name evidence="2" type="ORF">B3C1_10447</name>
</gene>
<keyword evidence="3" id="KW-1185">Reference proteome</keyword>
<comment type="caution">
    <text evidence="2">The sequence shown here is derived from an EMBL/GenBank/DDBJ whole genome shotgun (WGS) entry which is preliminary data.</text>
</comment>
<feature type="signal peptide" evidence="1">
    <location>
        <begin position="1"/>
        <end position="21"/>
    </location>
</feature>
<proteinExistence type="predicted"/>
<dbReference type="EMBL" id="AMRI01000013">
    <property type="protein sequence ID" value="EKE73029.1"/>
    <property type="molecule type" value="Genomic_DNA"/>
</dbReference>
<feature type="chain" id="PRO_5003859222" evidence="1">
    <location>
        <begin position="22"/>
        <end position="395"/>
    </location>
</feature>
<dbReference type="STRING" id="745411.B3C1_10447"/>
<accession>K2JRH4</accession>
<dbReference type="InterPro" id="IPR032811">
    <property type="entry name" value="Put_conjugal_transfer"/>
</dbReference>
<evidence type="ECO:0000313" key="2">
    <source>
        <dbReference type="EMBL" id="EKE73029.1"/>
    </source>
</evidence>
<dbReference type="AlphaFoldDB" id="K2JRH4"/>
<dbReference type="Proteomes" id="UP000006755">
    <property type="component" value="Unassembled WGS sequence"/>
</dbReference>
<dbReference type="eggNOG" id="ENOG502Z8UB">
    <property type="taxonomic scope" value="Bacteria"/>
</dbReference>
<evidence type="ECO:0000313" key="3">
    <source>
        <dbReference type="Proteomes" id="UP000006755"/>
    </source>
</evidence>
<dbReference type="OrthoDB" id="6077588at2"/>
<dbReference type="RefSeq" id="WP_008484714.1">
    <property type="nucleotide sequence ID" value="NZ_AMRI01000013.1"/>
</dbReference>
<evidence type="ECO:0000256" key="1">
    <source>
        <dbReference type="SAM" id="SignalP"/>
    </source>
</evidence>
<dbReference type="Pfam" id="PF13729">
    <property type="entry name" value="TraF_2"/>
    <property type="match status" value="1"/>
</dbReference>
<reference evidence="2 3" key="1">
    <citation type="journal article" date="2012" name="J. Bacteriol.">
        <title>Genome Sequence of Gallaecimonas xiamenensis Type Strain 3-C-1.</title>
        <authorList>
            <person name="Lai Q."/>
            <person name="Wang L."/>
            <person name="Wang W."/>
            <person name="Shao Z."/>
        </authorList>
    </citation>
    <scope>NUCLEOTIDE SEQUENCE [LARGE SCALE GENOMIC DNA]</scope>
    <source>
        <strain evidence="2 3">3-C-1</strain>
    </source>
</reference>
<dbReference type="Gene3D" id="2.40.160.60">
    <property type="entry name" value="Outer membrane protein transport protein (OMPP1/FadL/TodX)"/>
    <property type="match status" value="1"/>
</dbReference>
<name>K2JRH4_9GAMM</name>
<protein>
    <submittedName>
        <fullName evidence="2">Putative plasmid transfer protein</fullName>
    </submittedName>
</protein>
<sequence>MKRTLALCPLSLLALSLGAQAQDARVQAMGGAGSANASYLAAPFYNPALLSNFDESDDIGLLLPGLAIRGRDEDNLQDQIDHFQDLNDALSAIQQDPSNATQAQTEQLISQWQDALRQMNGDTLDGELELGLAVAIPSRTLGMALFASLRAQFQGRVNIDGDDLDWTPVELPNQDFDNLQSNAQILGLAVADLGLTFSHGWDLASGDRLMLGVSPKAQRLYTYLYQADVNNFDEDDWDNSQYREEKSGLNLDLGLAYQHGDWRLALSGRDLFKQDIESALVAGQRFSYSLKPRLTLGGAYDNGWLAATLETELTKTELPSLKDEQQQWLRAGLELDAFQWAQLRLGYRHDLEGSQDDVLTAGIGISPFDTLHLDLAAETGKDDHLGAALTLSFTF</sequence>
<keyword evidence="1" id="KW-0732">Signal</keyword>